<dbReference type="EMBL" id="SMFU01000012">
    <property type="protein sequence ID" value="TCK03696.1"/>
    <property type="molecule type" value="Genomic_DNA"/>
</dbReference>
<keyword evidence="2" id="KW-0732">Signal</keyword>
<evidence type="ECO:0000256" key="5">
    <source>
        <dbReference type="ARBA" id="ARBA00022984"/>
    </source>
</evidence>
<evidence type="ECO:0000256" key="6">
    <source>
        <dbReference type="ARBA" id="ARBA00023316"/>
    </source>
</evidence>
<dbReference type="PRINTS" id="PR00725">
    <property type="entry name" value="DADACBPTASE1"/>
</dbReference>
<dbReference type="GO" id="GO:0009252">
    <property type="term" value="P:peptidoglycan biosynthetic process"/>
    <property type="evidence" value="ECO:0007669"/>
    <property type="project" value="UniProtKB-KW"/>
</dbReference>
<name>A0A4V2PD39_9GAMM</name>
<evidence type="ECO:0000256" key="1">
    <source>
        <dbReference type="ARBA" id="ARBA00007164"/>
    </source>
</evidence>
<evidence type="ECO:0000256" key="9">
    <source>
        <dbReference type="RuleBase" id="RU004016"/>
    </source>
</evidence>
<feature type="active site" description="Acyl-ester intermediate" evidence="7">
    <location>
        <position position="73"/>
    </location>
</feature>
<evidence type="ECO:0000259" key="10">
    <source>
        <dbReference type="Pfam" id="PF00768"/>
    </source>
</evidence>
<comment type="caution">
    <text evidence="11">The sequence shown here is derived from an EMBL/GenBank/DDBJ whole genome shotgun (WGS) entry which is preliminary data.</text>
</comment>
<dbReference type="InterPro" id="IPR012338">
    <property type="entry name" value="Beta-lactam/transpept-like"/>
</dbReference>
<dbReference type="NCBIfam" id="NF008668">
    <property type="entry name" value="PRK11669.1"/>
    <property type="match status" value="1"/>
</dbReference>
<dbReference type="SUPFAM" id="SSF56601">
    <property type="entry name" value="beta-lactamase/transpeptidase-like"/>
    <property type="match status" value="1"/>
</dbReference>
<protein>
    <submittedName>
        <fullName evidence="11">Murein-DD-endopeptidase</fullName>
    </submittedName>
</protein>
<proteinExistence type="inferred from homology"/>
<evidence type="ECO:0000256" key="2">
    <source>
        <dbReference type="ARBA" id="ARBA00022729"/>
    </source>
</evidence>
<accession>A0A4V2PD39</accession>
<evidence type="ECO:0000313" key="12">
    <source>
        <dbReference type="Proteomes" id="UP000294546"/>
    </source>
</evidence>
<feature type="active site" evidence="7">
    <location>
        <position position="130"/>
    </location>
</feature>
<dbReference type="GO" id="GO:0071555">
    <property type="term" value="P:cell wall organization"/>
    <property type="evidence" value="ECO:0007669"/>
    <property type="project" value="UniProtKB-KW"/>
</dbReference>
<dbReference type="GO" id="GO:0009002">
    <property type="term" value="F:serine-type D-Ala-D-Ala carboxypeptidase activity"/>
    <property type="evidence" value="ECO:0007669"/>
    <property type="project" value="InterPro"/>
</dbReference>
<dbReference type="AlphaFoldDB" id="A0A4V2PD39"/>
<feature type="active site" description="Proton acceptor" evidence="7">
    <location>
        <position position="76"/>
    </location>
</feature>
<keyword evidence="6" id="KW-0961">Cell wall biogenesis/degradation</keyword>
<reference evidence="11 12" key="1">
    <citation type="submission" date="2019-03" db="EMBL/GenBank/DDBJ databases">
        <title>Genomic Encyclopedia of Archaeal and Bacterial Type Strains, Phase II (KMG-II): from individual species to whole genera.</title>
        <authorList>
            <person name="Goeker M."/>
        </authorList>
    </citation>
    <scope>NUCLEOTIDE SEQUENCE [LARGE SCALE GENOMIC DNA]</scope>
    <source>
        <strain evidence="11 12">DSM 27697</strain>
    </source>
</reference>
<comment type="similarity">
    <text evidence="1 9">Belongs to the peptidase S11 family.</text>
</comment>
<keyword evidence="4" id="KW-0133">Cell shape</keyword>
<feature type="domain" description="Peptidase S11 D-alanyl-D-alanine carboxypeptidase A N-terminal" evidence="10">
    <location>
        <begin position="40"/>
        <end position="266"/>
    </location>
</feature>
<keyword evidence="12" id="KW-1185">Reference proteome</keyword>
<sequence>MRDRSTKQDRIMLYRIRLTLTFILLLWSGLVSARQAPDAANLQLASVNALVVNLDTGRVLYQKNPDAVVPIASVSKLMTALVTLEADQPMDEPIPIQVRDSIQMQNVISRIRIGSELPREDVLQLAIMSSENRAATALAHAYPGGYFAFVRAMNLKAEELGMNSTRFVEPTGLSYFNVSTASDLVKLVRAARKHPEIRNMTTSSKMDARFRKPRYVLAFYNTNRLVNSDSWDIELSKTGYNDAAGRCLVMVSQIEGDDVAMVFLDSFGKRSHLGDAIRVKRWLETGDGGDVPRAAARYERDKNKVGRRTLLAEKNR</sequence>
<dbReference type="GO" id="GO:0006508">
    <property type="term" value="P:proteolysis"/>
    <property type="evidence" value="ECO:0007669"/>
    <property type="project" value="InterPro"/>
</dbReference>
<dbReference type="Proteomes" id="UP000294546">
    <property type="component" value="Unassembled WGS sequence"/>
</dbReference>
<dbReference type="PANTHER" id="PTHR21581:SF26">
    <property type="entry name" value="D-ALANYL-D-ALANINE ENDOPEPTIDASE"/>
    <property type="match status" value="1"/>
</dbReference>
<evidence type="ECO:0000256" key="3">
    <source>
        <dbReference type="ARBA" id="ARBA00022801"/>
    </source>
</evidence>
<evidence type="ECO:0000313" key="11">
    <source>
        <dbReference type="EMBL" id="TCK03696.1"/>
    </source>
</evidence>
<dbReference type="Gene3D" id="3.40.710.10">
    <property type="entry name" value="DD-peptidase/beta-lactamase superfamily"/>
    <property type="match status" value="1"/>
</dbReference>
<gene>
    <name evidence="11" type="ORF">CLV83_3970</name>
</gene>
<dbReference type="Pfam" id="PF00768">
    <property type="entry name" value="Peptidase_S11"/>
    <property type="match status" value="1"/>
</dbReference>
<dbReference type="InterPro" id="IPR018044">
    <property type="entry name" value="Peptidase_S11"/>
</dbReference>
<organism evidence="11 12">
    <name type="scientific">Marinobacterium mangrovicola</name>
    <dbReference type="NCBI Taxonomy" id="1476959"/>
    <lineage>
        <taxon>Bacteria</taxon>
        <taxon>Pseudomonadati</taxon>
        <taxon>Pseudomonadota</taxon>
        <taxon>Gammaproteobacteria</taxon>
        <taxon>Oceanospirillales</taxon>
        <taxon>Oceanospirillaceae</taxon>
        <taxon>Marinobacterium</taxon>
    </lineage>
</organism>
<feature type="binding site" evidence="8">
    <location>
        <position position="237"/>
    </location>
    <ligand>
        <name>substrate</name>
    </ligand>
</feature>
<dbReference type="PANTHER" id="PTHR21581">
    <property type="entry name" value="D-ALANYL-D-ALANINE CARBOXYPEPTIDASE"/>
    <property type="match status" value="1"/>
</dbReference>
<dbReference type="GO" id="GO:0008360">
    <property type="term" value="P:regulation of cell shape"/>
    <property type="evidence" value="ECO:0007669"/>
    <property type="project" value="UniProtKB-KW"/>
</dbReference>
<evidence type="ECO:0000256" key="4">
    <source>
        <dbReference type="ARBA" id="ARBA00022960"/>
    </source>
</evidence>
<evidence type="ECO:0000256" key="8">
    <source>
        <dbReference type="PIRSR" id="PIRSR618044-2"/>
    </source>
</evidence>
<keyword evidence="5" id="KW-0573">Peptidoglycan synthesis</keyword>
<evidence type="ECO:0000256" key="7">
    <source>
        <dbReference type="PIRSR" id="PIRSR618044-1"/>
    </source>
</evidence>
<dbReference type="InterPro" id="IPR001967">
    <property type="entry name" value="Peptidase_S11_N"/>
</dbReference>
<keyword evidence="3" id="KW-0378">Hydrolase</keyword>